<sequence>MPGLCEGCNEPPGAVKTISDVERSFSAYKVILSDTLRSLPFETLKMNVVVYCSRNRNQANNMQENLSVGLKNQTGKGKRLIVVHIGNENGFVDNALWVFESYSTKEYHEEMTGEAFHEWFGKILPKLEPGSVIVLDNAPYHTVKKEKLPTTAWRRDNILEWLKSKQIPLDSEGLLKKELLFLVSQHRTEKWADFVRHVIVTEEPRLWDMDNIVEEVEEMVINIGEDSTSESE</sequence>
<name>A0ABQ8TKB5_PERAM</name>
<evidence type="ECO:0008006" key="3">
    <source>
        <dbReference type="Google" id="ProtNLM"/>
    </source>
</evidence>
<dbReference type="EMBL" id="JAJSOF020000009">
    <property type="protein sequence ID" value="KAJ4446177.1"/>
    <property type="molecule type" value="Genomic_DNA"/>
</dbReference>
<evidence type="ECO:0000313" key="2">
    <source>
        <dbReference type="Proteomes" id="UP001148838"/>
    </source>
</evidence>
<dbReference type="InterPro" id="IPR036397">
    <property type="entry name" value="RNaseH_sf"/>
</dbReference>
<dbReference type="PANTHER" id="PTHR33939:SF1">
    <property type="entry name" value="DUF4371 DOMAIN-CONTAINING PROTEIN"/>
    <property type="match status" value="1"/>
</dbReference>
<evidence type="ECO:0000313" key="1">
    <source>
        <dbReference type="EMBL" id="KAJ4446177.1"/>
    </source>
</evidence>
<dbReference type="PANTHER" id="PTHR33939">
    <property type="entry name" value="PROTEIN CBG22215"/>
    <property type="match status" value="1"/>
</dbReference>
<gene>
    <name evidence="1" type="ORF">ANN_12870</name>
</gene>
<protein>
    <recommendedName>
        <fullName evidence="3">Tc1-like transposase DDE domain-containing protein</fullName>
    </recommendedName>
</protein>
<proteinExistence type="predicted"/>
<comment type="caution">
    <text evidence="1">The sequence shown here is derived from an EMBL/GenBank/DDBJ whole genome shotgun (WGS) entry which is preliminary data.</text>
</comment>
<accession>A0ABQ8TKB5</accession>
<dbReference type="Proteomes" id="UP001148838">
    <property type="component" value="Unassembled WGS sequence"/>
</dbReference>
<keyword evidence="2" id="KW-1185">Reference proteome</keyword>
<organism evidence="1 2">
    <name type="scientific">Periplaneta americana</name>
    <name type="common">American cockroach</name>
    <name type="synonym">Blatta americana</name>
    <dbReference type="NCBI Taxonomy" id="6978"/>
    <lineage>
        <taxon>Eukaryota</taxon>
        <taxon>Metazoa</taxon>
        <taxon>Ecdysozoa</taxon>
        <taxon>Arthropoda</taxon>
        <taxon>Hexapoda</taxon>
        <taxon>Insecta</taxon>
        <taxon>Pterygota</taxon>
        <taxon>Neoptera</taxon>
        <taxon>Polyneoptera</taxon>
        <taxon>Dictyoptera</taxon>
        <taxon>Blattodea</taxon>
        <taxon>Blattoidea</taxon>
        <taxon>Blattidae</taxon>
        <taxon>Blattinae</taxon>
        <taxon>Periplaneta</taxon>
    </lineage>
</organism>
<reference evidence="1 2" key="1">
    <citation type="journal article" date="2022" name="Allergy">
        <title>Genome assembly and annotation of Periplaneta americana reveal a comprehensive cockroach allergen profile.</title>
        <authorList>
            <person name="Wang L."/>
            <person name="Xiong Q."/>
            <person name="Saelim N."/>
            <person name="Wang L."/>
            <person name="Nong W."/>
            <person name="Wan A.T."/>
            <person name="Shi M."/>
            <person name="Liu X."/>
            <person name="Cao Q."/>
            <person name="Hui J.H.L."/>
            <person name="Sookrung N."/>
            <person name="Leung T.F."/>
            <person name="Tungtrongchitr A."/>
            <person name="Tsui S.K.W."/>
        </authorList>
    </citation>
    <scope>NUCLEOTIDE SEQUENCE [LARGE SCALE GENOMIC DNA]</scope>
    <source>
        <strain evidence="1">PWHHKU_190912</strain>
    </source>
</reference>
<dbReference type="Gene3D" id="3.30.420.10">
    <property type="entry name" value="Ribonuclease H-like superfamily/Ribonuclease H"/>
    <property type="match status" value="1"/>
</dbReference>